<comment type="caution">
    <text evidence="1">The sequence shown here is derived from an EMBL/GenBank/DDBJ whole genome shotgun (WGS) entry which is preliminary data.</text>
</comment>
<name>A0ACB7SKN0_HYAAI</name>
<protein>
    <submittedName>
        <fullName evidence="1">Uncharacterized protein</fullName>
    </submittedName>
</protein>
<evidence type="ECO:0000313" key="2">
    <source>
        <dbReference type="Proteomes" id="UP000821845"/>
    </source>
</evidence>
<gene>
    <name evidence="1" type="ORF">HPB50_022900</name>
</gene>
<dbReference type="EMBL" id="CM023484">
    <property type="protein sequence ID" value="KAH6934308.1"/>
    <property type="molecule type" value="Genomic_DNA"/>
</dbReference>
<evidence type="ECO:0000313" key="1">
    <source>
        <dbReference type="EMBL" id="KAH6934308.1"/>
    </source>
</evidence>
<keyword evidence="2" id="KW-1185">Reference proteome</keyword>
<accession>A0ACB7SKN0</accession>
<sequence>MARGQPATMRNSSGVLVHPPGFSPEKSDFEVCVECSEPFATAKKIKATKRMLLTLIGEAAFLTFRNRLFPNTPGALASKMLQKSPRTDYSPRRSIAERFTFYCRDQRRSEGTCDFVVEIKQRATVCNFGTFLGEAIRGRLVELHDDAIICKLLARKGEDLTIEKAYSSAFGVEAAQEQSNEARRNDAADTAGVPENDVKWQRKSATSVFLGFKAQSVEPEHQPNKTGADEPIKKPTQLASPENMTQDSSEQIRALLVSFSGRNRNLVSEMLHIIQTHATSQSSSKH</sequence>
<reference evidence="1" key="1">
    <citation type="submission" date="2020-05" db="EMBL/GenBank/DDBJ databases">
        <title>Large-scale comparative analyses of tick genomes elucidate their genetic diversity and vector capacities.</title>
        <authorList>
            <person name="Jia N."/>
            <person name="Wang J."/>
            <person name="Shi W."/>
            <person name="Du L."/>
            <person name="Sun Y."/>
            <person name="Zhan W."/>
            <person name="Jiang J."/>
            <person name="Wang Q."/>
            <person name="Zhang B."/>
            <person name="Ji P."/>
            <person name="Sakyi L.B."/>
            <person name="Cui X."/>
            <person name="Yuan T."/>
            <person name="Jiang B."/>
            <person name="Yang W."/>
            <person name="Lam T.T.-Y."/>
            <person name="Chang Q."/>
            <person name="Ding S."/>
            <person name="Wang X."/>
            <person name="Zhu J."/>
            <person name="Ruan X."/>
            <person name="Zhao L."/>
            <person name="Wei J."/>
            <person name="Que T."/>
            <person name="Du C."/>
            <person name="Cheng J."/>
            <person name="Dai P."/>
            <person name="Han X."/>
            <person name="Huang E."/>
            <person name="Gao Y."/>
            <person name="Liu J."/>
            <person name="Shao H."/>
            <person name="Ye R."/>
            <person name="Li L."/>
            <person name="Wei W."/>
            <person name="Wang X."/>
            <person name="Wang C."/>
            <person name="Yang T."/>
            <person name="Huo Q."/>
            <person name="Li W."/>
            <person name="Guo W."/>
            <person name="Chen H."/>
            <person name="Zhou L."/>
            <person name="Ni X."/>
            <person name="Tian J."/>
            <person name="Zhou Y."/>
            <person name="Sheng Y."/>
            <person name="Liu T."/>
            <person name="Pan Y."/>
            <person name="Xia L."/>
            <person name="Li J."/>
            <person name="Zhao F."/>
            <person name="Cao W."/>
        </authorList>
    </citation>
    <scope>NUCLEOTIDE SEQUENCE</scope>
    <source>
        <strain evidence="1">Hyas-2018</strain>
    </source>
</reference>
<dbReference type="Proteomes" id="UP000821845">
    <property type="component" value="Chromosome 4"/>
</dbReference>
<proteinExistence type="predicted"/>
<organism evidence="1 2">
    <name type="scientific">Hyalomma asiaticum</name>
    <name type="common">Tick</name>
    <dbReference type="NCBI Taxonomy" id="266040"/>
    <lineage>
        <taxon>Eukaryota</taxon>
        <taxon>Metazoa</taxon>
        <taxon>Ecdysozoa</taxon>
        <taxon>Arthropoda</taxon>
        <taxon>Chelicerata</taxon>
        <taxon>Arachnida</taxon>
        <taxon>Acari</taxon>
        <taxon>Parasitiformes</taxon>
        <taxon>Ixodida</taxon>
        <taxon>Ixodoidea</taxon>
        <taxon>Ixodidae</taxon>
        <taxon>Hyalomminae</taxon>
        <taxon>Hyalomma</taxon>
    </lineage>
</organism>